<dbReference type="PANTHER" id="PTHR11487">
    <property type="entry name" value="THIOESTERASE"/>
    <property type="match status" value="1"/>
</dbReference>
<dbReference type="InterPro" id="IPR001031">
    <property type="entry name" value="Thioesterase"/>
</dbReference>
<dbReference type="EMBL" id="VWPH01000004">
    <property type="protein sequence ID" value="KAA5834949.1"/>
    <property type="molecule type" value="Genomic_DNA"/>
</dbReference>
<dbReference type="Gene3D" id="3.40.50.1820">
    <property type="entry name" value="alpha/beta hydrolase"/>
    <property type="match status" value="1"/>
</dbReference>
<dbReference type="InterPro" id="IPR012223">
    <property type="entry name" value="TEII"/>
</dbReference>
<dbReference type="Pfam" id="PF00975">
    <property type="entry name" value="Thioesterase"/>
    <property type="match status" value="1"/>
</dbReference>
<comment type="caution">
    <text evidence="4">The sequence shown here is derived from an EMBL/GenBank/DDBJ whole genome shotgun (WGS) entry which is preliminary data.</text>
</comment>
<dbReference type="Proteomes" id="UP000323946">
    <property type="component" value="Unassembled WGS sequence"/>
</dbReference>
<proteinExistence type="inferred from homology"/>
<gene>
    <name evidence="4" type="ORF">F1721_09035</name>
</gene>
<dbReference type="SUPFAM" id="SSF53474">
    <property type="entry name" value="alpha/beta-Hydrolases"/>
    <property type="match status" value="1"/>
</dbReference>
<organism evidence="4 5">
    <name type="scientific">Saccharopolyspora hirsuta</name>
    <dbReference type="NCBI Taxonomy" id="1837"/>
    <lineage>
        <taxon>Bacteria</taxon>
        <taxon>Bacillati</taxon>
        <taxon>Actinomycetota</taxon>
        <taxon>Actinomycetes</taxon>
        <taxon>Pseudonocardiales</taxon>
        <taxon>Pseudonocardiaceae</taxon>
        <taxon>Saccharopolyspora</taxon>
    </lineage>
</organism>
<dbReference type="AlphaFoldDB" id="A0A5M7BYU5"/>
<dbReference type="PANTHER" id="PTHR11487:SF0">
    <property type="entry name" value="S-ACYL FATTY ACID SYNTHASE THIOESTERASE, MEDIUM CHAIN"/>
    <property type="match status" value="1"/>
</dbReference>
<dbReference type="GO" id="GO:0016787">
    <property type="term" value="F:hydrolase activity"/>
    <property type="evidence" value="ECO:0007669"/>
    <property type="project" value="UniProtKB-KW"/>
</dbReference>
<dbReference type="InterPro" id="IPR029058">
    <property type="entry name" value="AB_hydrolase_fold"/>
</dbReference>
<dbReference type="OrthoDB" id="4169718at2"/>
<accession>A0A5M7BYU5</accession>
<dbReference type="SMR" id="A0A5M7BYU5"/>
<keyword evidence="5" id="KW-1185">Reference proteome</keyword>
<sequence length="250" mass="27053">MTATGAADAWIRRFHPKPDGRDLLACFPHAGGSASYYFPMSAALPDRTDMLAVQYPGRQERRAEPLIGSVDELADRATESLLPLRGAALSLFGHSLGASVAFEVARRLEQRGVRVRALFVSGRRPPSLHRPDNAHQADDRALVADLLADGGIPDAAALDPEIVQLVLPVVRNDLRAAATYTYRGSGNDLTCPVVALTGDRDPKVTVAEARGWASHTTGPFSLRVFPGGHFYLLEHWQAVVRAISDELGDR</sequence>
<evidence type="ECO:0000259" key="3">
    <source>
        <dbReference type="SMART" id="SM00824"/>
    </source>
</evidence>
<reference evidence="4 5" key="1">
    <citation type="submission" date="2019-09" db="EMBL/GenBank/DDBJ databases">
        <title>Draft genome sequence of the thermophilic Saccharopolyspora hirsuta VKM Ac-666T.</title>
        <authorList>
            <person name="Lobastova T.G."/>
            <person name="Fokina V."/>
            <person name="Bragin E.Y."/>
            <person name="Shtratnikova V.Y."/>
            <person name="Starodumova I.P."/>
            <person name="Tarlachkov S.V."/>
            <person name="Donova M.V."/>
        </authorList>
    </citation>
    <scope>NUCLEOTIDE SEQUENCE [LARGE SCALE GENOMIC DNA]</scope>
    <source>
        <strain evidence="4 5">VKM Ac-666</strain>
    </source>
</reference>
<evidence type="ECO:0000313" key="5">
    <source>
        <dbReference type="Proteomes" id="UP000323946"/>
    </source>
</evidence>
<comment type="similarity">
    <text evidence="1">Belongs to the thioesterase family.</text>
</comment>
<dbReference type="RefSeq" id="WP_150066145.1">
    <property type="nucleotide sequence ID" value="NZ_JBEPDJ010000002.1"/>
</dbReference>
<protein>
    <submittedName>
        <fullName evidence="4">Thioesterase</fullName>
    </submittedName>
</protein>
<evidence type="ECO:0000313" key="4">
    <source>
        <dbReference type="EMBL" id="KAA5834949.1"/>
    </source>
</evidence>
<dbReference type="SMART" id="SM00824">
    <property type="entry name" value="PKS_TE"/>
    <property type="match status" value="1"/>
</dbReference>
<feature type="domain" description="Thioesterase TesA-like" evidence="3">
    <location>
        <begin position="25"/>
        <end position="247"/>
    </location>
</feature>
<evidence type="ECO:0000256" key="2">
    <source>
        <dbReference type="ARBA" id="ARBA00022801"/>
    </source>
</evidence>
<dbReference type="InterPro" id="IPR020802">
    <property type="entry name" value="TesA-like"/>
</dbReference>
<keyword evidence="2" id="KW-0378">Hydrolase</keyword>
<name>A0A5M7BYU5_SACHI</name>
<evidence type="ECO:0000256" key="1">
    <source>
        <dbReference type="ARBA" id="ARBA00007169"/>
    </source>
</evidence>
<dbReference type="GO" id="GO:0008610">
    <property type="term" value="P:lipid biosynthetic process"/>
    <property type="evidence" value="ECO:0007669"/>
    <property type="project" value="TreeGrafter"/>
</dbReference>